<dbReference type="Proteomes" id="UP000887566">
    <property type="component" value="Unplaced"/>
</dbReference>
<dbReference type="PANTHER" id="PTHR14139:SF2">
    <property type="entry name" value="CALSYNTENIN-1"/>
    <property type="match status" value="1"/>
</dbReference>
<evidence type="ECO:0000256" key="3">
    <source>
        <dbReference type="PROSITE-ProRule" id="PRU00043"/>
    </source>
</evidence>
<keyword evidence="3" id="KW-0106">Calcium</keyword>
<protein>
    <submittedName>
        <fullName evidence="6">Cadherin domain-containing protein</fullName>
    </submittedName>
</protein>
<dbReference type="InterPro" id="IPR002126">
    <property type="entry name" value="Cadherin-like_dom"/>
</dbReference>
<dbReference type="GO" id="GO:0050806">
    <property type="term" value="P:positive regulation of synaptic transmission"/>
    <property type="evidence" value="ECO:0007669"/>
    <property type="project" value="TreeGrafter"/>
</dbReference>
<accession>A0A914VRT3</accession>
<dbReference type="InterPro" id="IPR020894">
    <property type="entry name" value="Cadherin_CS"/>
</dbReference>
<evidence type="ECO:0000256" key="1">
    <source>
        <dbReference type="ARBA" id="ARBA00004370"/>
    </source>
</evidence>
<evidence type="ECO:0000313" key="5">
    <source>
        <dbReference type="Proteomes" id="UP000887566"/>
    </source>
</evidence>
<dbReference type="GO" id="GO:0005509">
    <property type="term" value="F:calcium ion binding"/>
    <property type="evidence" value="ECO:0007669"/>
    <property type="project" value="UniProtKB-UniRule"/>
</dbReference>
<evidence type="ECO:0000256" key="2">
    <source>
        <dbReference type="ARBA" id="ARBA00023136"/>
    </source>
</evidence>
<dbReference type="PRINTS" id="PR00205">
    <property type="entry name" value="CADHERIN"/>
</dbReference>
<reference evidence="6" key="1">
    <citation type="submission" date="2022-11" db="UniProtKB">
        <authorList>
            <consortium name="WormBaseParasite"/>
        </authorList>
    </citation>
    <scope>IDENTIFICATION</scope>
</reference>
<dbReference type="GO" id="GO:0007156">
    <property type="term" value="P:homophilic cell adhesion via plasma membrane adhesion molecules"/>
    <property type="evidence" value="ECO:0007669"/>
    <property type="project" value="InterPro"/>
</dbReference>
<evidence type="ECO:0000313" key="6">
    <source>
        <dbReference type="WBParaSite" id="PSAMB.scaffold2420size23345.g17704.t1"/>
    </source>
</evidence>
<organism evidence="5 6">
    <name type="scientific">Plectus sambesii</name>
    <dbReference type="NCBI Taxonomy" id="2011161"/>
    <lineage>
        <taxon>Eukaryota</taxon>
        <taxon>Metazoa</taxon>
        <taxon>Ecdysozoa</taxon>
        <taxon>Nematoda</taxon>
        <taxon>Chromadorea</taxon>
        <taxon>Plectida</taxon>
        <taxon>Plectina</taxon>
        <taxon>Plectoidea</taxon>
        <taxon>Plectidae</taxon>
        <taxon>Plectus</taxon>
    </lineage>
</organism>
<dbReference type="GO" id="GO:0009986">
    <property type="term" value="C:cell surface"/>
    <property type="evidence" value="ECO:0007669"/>
    <property type="project" value="TreeGrafter"/>
</dbReference>
<dbReference type="PROSITE" id="PS50268">
    <property type="entry name" value="CADHERIN_2"/>
    <property type="match status" value="1"/>
</dbReference>
<feature type="domain" description="Cadherin" evidence="4">
    <location>
        <begin position="46"/>
        <end position="126"/>
    </location>
</feature>
<dbReference type="PANTHER" id="PTHR14139">
    <property type="entry name" value="CALSYNTENIN"/>
    <property type="match status" value="1"/>
</dbReference>
<dbReference type="Gene3D" id="2.60.40.60">
    <property type="entry name" value="Cadherins"/>
    <property type="match status" value="1"/>
</dbReference>
<sequence>MHLFIAPVINLKGAEKLLGTVREDQRVVTVSPEISLLEDTGPVCSYELTPEAAATDGDSVPFAVDVTDKQTGAAVVRVKDGSSLDCAVAVYRLRLKAVRCDDADAKSEGVSLEIAVKDTNDHAPEFDQPWYTVEVDEGG</sequence>
<dbReference type="GO" id="GO:0045211">
    <property type="term" value="C:postsynaptic membrane"/>
    <property type="evidence" value="ECO:0007669"/>
    <property type="project" value="TreeGrafter"/>
</dbReference>
<dbReference type="WBParaSite" id="PSAMB.scaffold2420size23345.g17704.t1">
    <property type="protein sequence ID" value="PSAMB.scaffold2420size23345.g17704.t1"/>
    <property type="gene ID" value="PSAMB.scaffold2420size23345.g17704"/>
</dbReference>
<keyword evidence="2" id="KW-0472">Membrane</keyword>
<name>A0A914VRT3_9BILA</name>
<comment type="subcellular location">
    <subcellularLocation>
        <location evidence="1">Membrane</location>
    </subcellularLocation>
</comment>
<dbReference type="PROSITE" id="PS00232">
    <property type="entry name" value="CADHERIN_1"/>
    <property type="match status" value="1"/>
</dbReference>
<dbReference type="GO" id="GO:0051965">
    <property type="term" value="P:positive regulation of synapse assembly"/>
    <property type="evidence" value="ECO:0007669"/>
    <property type="project" value="TreeGrafter"/>
</dbReference>
<evidence type="ECO:0000259" key="4">
    <source>
        <dbReference type="PROSITE" id="PS50268"/>
    </source>
</evidence>
<dbReference type="AlphaFoldDB" id="A0A914VRT3"/>
<proteinExistence type="predicted"/>
<keyword evidence="5" id="KW-1185">Reference proteome</keyword>